<evidence type="ECO:0000256" key="3">
    <source>
        <dbReference type="ARBA" id="ARBA00022617"/>
    </source>
</evidence>
<keyword evidence="6" id="KW-0249">Electron transport</keyword>
<dbReference type="Gene3D" id="1.10.760.10">
    <property type="entry name" value="Cytochrome c-like domain"/>
    <property type="match status" value="2"/>
</dbReference>
<feature type="binding site" description="axial binding residue" evidence="9">
    <location>
        <position position="146"/>
    </location>
    <ligand>
        <name>heme c</name>
        <dbReference type="ChEBI" id="CHEBI:61717"/>
        <label>2</label>
    </ligand>
    <ligandPart>
        <name>Fe</name>
        <dbReference type="ChEBI" id="CHEBI:18248"/>
    </ligandPart>
</feature>
<dbReference type="InterPro" id="IPR036909">
    <property type="entry name" value="Cyt_c-like_dom_sf"/>
</dbReference>
<comment type="subcellular location">
    <subcellularLocation>
        <location evidence="1">Periplasm</location>
    </subcellularLocation>
</comment>
<evidence type="ECO:0000313" key="13">
    <source>
        <dbReference type="Proteomes" id="UP000288279"/>
    </source>
</evidence>
<dbReference type="GO" id="GO:0009055">
    <property type="term" value="F:electron transfer activity"/>
    <property type="evidence" value="ECO:0007669"/>
    <property type="project" value="InterPro"/>
</dbReference>
<comment type="PTM">
    <text evidence="8">Binds 2 heme c groups covalently per subunit.</text>
</comment>
<evidence type="ECO:0000256" key="6">
    <source>
        <dbReference type="ARBA" id="ARBA00022982"/>
    </source>
</evidence>
<evidence type="ECO:0000256" key="7">
    <source>
        <dbReference type="ARBA" id="ARBA00023004"/>
    </source>
</evidence>
<keyword evidence="5" id="KW-0574">Periplasm</keyword>
<sequence length="212" mass="22131">MKNIALSVGVLVAGLFAASSAAYAAEGDAEAGQSKAMVCAACHGPNGNSASGMYPSLAGQHASYLAKQLTEYRLAAQTNGEQGRANAIMQGQAMNLSDQDIADLAAYFSEQTAEIVGAPEDVVAAGAKLYLGGDEERGLTACVACHGPRGDGMGLAGFPDISGNHPEYIKAQLEMFRSGQRNNDLNGMMRDIAKKMTDEDIEILSQYLAGLY</sequence>
<dbReference type="GO" id="GO:0005506">
    <property type="term" value="F:iron ion binding"/>
    <property type="evidence" value="ECO:0007669"/>
    <property type="project" value="InterPro"/>
</dbReference>
<evidence type="ECO:0000256" key="5">
    <source>
        <dbReference type="ARBA" id="ARBA00022764"/>
    </source>
</evidence>
<dbReference type="GO" id="GO:0042597">
    <property type="term" value="C:periplasmic space"/>
    <property type="evidence" value="ECO:0007669"/>
    <property type="project" value="UniProtKB-SubCell"/>
</dbReference>
<dbReference type="PANTHER" id="PTHR33751:SF9">
    <property type="entry name" value="CYTOCHROME C4"/>
    <property type="match status" value="1"/>
</dbReference>
<evidence type="ECO:0000256" key="10">
    <source>
        <dbReference type="SAM" id="SignalP"/>
    </source>
</evidence>
<dbReference type="SUPFAM" id="SSF46626">
    <property type="entry name" value="Cytochrome c"/>
    <property type="match status" value="2"/>
</dbReference>
<evidence type="ECO:0000256" key="4">
    <source>
        <dbReference type="ARBA" id="ARBA00022723"/>
    </source>
</evidence>
<keyword evidence="4 9" id="KW-0479">Metal-binding</keyword>
<feature type="binding site" description="covalent" evidence="8">
    <location>
        <position position="145"/>
    </location>
    <ligand>
        <name>heme c</name>
        <dbReference type="ChEBI" id="CHEBI:61717"/>
        <label>2</label>
    </ligand>
</feature>
<feature type="domain" description="Cytochrome c" evidence="11">
    <location>
        <begin position="27"/>
        <end position="112"/>
    </location>
</feature>
<keyword evidence="3 8" id="KW-0349">Heme</keyword>
<dbReference type="GO" id="GO:0020037">
    <property type="term" value="F:heme binding"/>
    <property type="evidence" value="ECO:0007669"/>
    <property type="project" value="InterPro"/>
</dbReference>
<dbReference type="InterPro" id="IPR050597">
    <property type="entry name" value="Cytochrome_c_Oxidase_Subunit"/>
</dbReference>
<feature type="chain" id="PRO_5019250087" evidence="10">
    <location>
        <begin position="25"/>
        <end position="212"/>
    </location>
</feature>
<gene>
    <name evidence="12" type="ORF">CWI83_08465</name>
</gene>
<evidence type="ECO:0000256" key="9">
    <source>
        <dbReference type="PIRSR" id="PIRSR000005-2"/>
    </source>
</evidence>
<feature type="binding site" description="covalent" evidence="8">
    <location>
        <position position="42"/>
    </location>
    <ligand>
        <name>heme c</name>
        <dbReference type="ChEBI" id="CHEBI:61717"/>
        <label>1</label>
    </ligand>
</feature>
<feature type="binding site" description="axial binding residue" evidence="9">
    <location>
        <position position="89"/>
    </location>
    <ligand>
        <name>heme c</name>
        <dbReference type="ChEBI" id="CHEBI:61717"/>
        <label>1</label>
    </ligand>
    <ligandPart>
        <name>Fe</name>
        <dbReference type="ChEBI" id="CHEBI:18248"/>
    </ligandPart>
</feature>
<dbReference type="EMBL" id="PIQG01000004">
    <property type="protein sequence ID" value="RUO76386.1"/>
    <property type="molecule type" value="Genomic_DNA"/>
</dbReference>
<evidence type="ECO:0000256" key="8">
    <source>
        <dbReference type="PIRSR" id="PIRSR000005-1"/>
    </source>
</evidence>
<dbReference type="PIRSF" id="PIRSF000005">
    <property type="entry name" value="Cytochrome_c4"/>
    <property type="match status" value="1"/>
</dbReference>
<feature type="binding site" description="covalent" evidence="8">
    <location>
        <position position="142"/>
    </location>
    <ligand>
        <name>heme c</name>
        <dbReference type="ChEBI" id="CHEBI:61717"/>
        <label>2</label>
    </ligand>
</feature>
<dbReference type="InterPro" id="IPR024167">
    <property type="entry name" value="Cytochrome_c4-like"/>
</dbReference>
<feature type="binding site" description="covalent" evidence="8">
    <location>
        <position position="39"/>
    </location>
    <ligand>
        <name>heme c</name>
        <dbReference type="ChEBI" id="CHEBI:61717"/>
        <label>1</label>
    </ligand>
</feature>
<dbReference type="InterPro" id="IPR009056">
    <property type="entry name" value="Cyt_c-like_dom"/>
</dbReference>
<dbReference type="AlphaFoldDB" id="A0A432ZEJ6"/>
<dbReference type="RefSeq" id="WP_126828061.1">
    <property type="nucleotide sequence ID" value="NZ_PIQG01000004.1"/>
</dbReference>
<keyword evidence="13" id="KW-1185">Reference proteome</keyword>
<dbReference type="Proteomes" id="UP000288279">
    <property type="component" value="Unassembled WGS sequence"/>
</dbReference>
<feature type="binding site" description="axial binding residue" evidence="9">
    <location>
        <position position="189"/>
    </location>
    <ligand>
        <name>heme c</name>
        <dbReference type="ChEBI" id="CHEBI:61717"/>
        <label>2</label>
    </ligand>
    <ligandPart>
        <name>Fe</name>
        <dbReference type="ChEBI" id="CHEBI:18248"/>
    </ligandPart>
</feature>
<keyword evidence="2" id="KW-0813">Transport</keyword>
<name>A0A432ZEJ6_9GAMM</name>
<dbReference type="Pfam" id="PF00034">
    <property type="entry name" value="Cytochrom_C"/>
    <property type="match status" value="2"/>
</dbReference>
<proteinExistence type="predicted"/>
<protein>
    <submittedName>
        <fullName evidence="12">Cytochrome c4</fullName>
    </submittedName>
</protein>
<organism evidence="12 13">
    <name type="scientific">Pseudidiomarina taiwanensis</name>
    <dbReference type="NCBI Taxonomy" id="337250"/>
    <lineage>
        <taxon>Bacteria</taxon>
        <taxon>Pseudomonadati</taxon>
        <taxon>Pseudomonadota</taxon>
        <taxon>Gammaproteobacteria</taxon>
        <taxon>Alteromonadales</taxon>
        <taxon>Idiomarinaceae</taxon>
        <taxon>Pseudidiomarina</taxon>
    </lineage>
</organism>
<feature type="signal peptide" evidence="10">
    <location>
        <begin position="1"/>
        <end position="24"/>
    </location>
</feature>
<evidence type="ECO:0000256" key="2">
    <source>
        <dbReference type="ARBA" id="ARBA00022448"/>
    </source>
</evidence>
<accession>A0A432ZEJ6</accession>
<feature type="domain" description="Cytochrome c" evidence="11">
    <location>
        <begin position="121"/>
        <end position="212"/>
    </location>
</feature>
<keyword evidence="7 9" id="KW-0408">Iron</keyword>
<evidence type="ECO:0000313" key="12">
    <source>
        <dbReference type="EMBL" id="RUO76386.1"/>
    </source>
</evidence>
<feature type="binding site" description="axial binding residue" evidence="9">
    <location>
        <position position="43"/>
    </location>
    <ligand>
        <name>heme c</name>
        <dbReference type="ChEBI" id="CHEBI:61717"/>
        <label>1</label>
    </ligand>
    <ligandPart>
        <name>Fe</name>
        <dbReference type="ChEBI" id="CHEBI:18248"/>
    </ligandPart>
</feature>
<comment type="caution">
    <text evidence="12">The sequence shown here is derived from an EMBL/GenBank/DDBJ whole genome shotgun (WGS) entry which is preliminary data.</text>
</comment>
<keyword evidence="10" id="KW-0732">Signal</keyword>
<evidence type="ECO:0000259" key="11">
    <source>
        <dbReference type="PROSITE" id="PS51007"/>
    </source>
</evidence>
<reference evidence="12 13" key="1">
    <citation type="journal article" date="2011" name="Front. Microbiol.">
        <title>Genomic signatures of strain selection and enhancement in Bacillus atrophaeus var. globigii, a historical biowarfare simulant.</title>
        <authorList>
            <person name="Gibbons H.S."/>
            <person name="Broomall S.M."/>
            <person name="McNew L.A."/>
            <person name="Daligault H."/>
            <person name="Chapman C."/>
            <person name="Bruce D."/>
            <person name="Karavis M."/>
            <person name="Krepps M."/>
            <person name="McGregor P.A."/>
            <person name="Hong C."/>
            <person name="Park K.H."/>
            <person name="Akmal A."/>
            <person name="Feldman A."/>
            <person name="Lin J.S."/>
            <person name="Chang W.E."/>
            <person name="Higgs B.W."/>
            <person name="Demirev P."/>
            <person name="Lindquist J."/>
            <person name="Liem A."/>
            <person name="Fochler E."/>
            <person name="Read T.D."/>
            <person name="Tapia R."/>
            <person name="Johnson S."/>
            <person name="Bishop-Lilly K.A."/>
            <person name="Detter C."/>
            <person name="Han C."/>
            <person name="Sozhamannan S."/>
            <person name="Rosenzweig C.N."/>
            <person name="Skowronski E.W."/>
        </authorList>
    </citation>
    <scope>NUCLEOTIDE SEQUENCE [LARGE SCALE GENOMIC DNA]</scope>
    <source>
        <strain evidence="12 13">PIT1</strain>
    </source>
</reference>
<dbReference type="PANTHER" id="PTHR33751">
    <property type="entry name" value="CBB3-TYPE CYTOCHROME C OXIDASE SUBUNIT FIXP"/>
    <property type="match status" value="1"/>
</dbReference>
<evidence type="ECO:0000256" key="1">
    <source>
        <dbReference type="ARBA" id="ARBA00004418"/>
    </source>
</evidence>
<dbReference type="OrthoDB" id="9773456at2"/>
<dbReference type="PROSITE" id="PS51007">
    <property type="entry name" value="CYTC"/>
    <property type="match status" value="2"/>
</dbReference>